<gene>
    <name evidence="16" type="ORF">KFL_006860020</name>
</gene>
<organism evidence="16 17">
    <name type="scientific">Klebsormidium nitens</name>
    <name type="common">Green alga</name>
    <name type="synonym">Ulothrix nitens</name>
    <dbReference type="NCBI Taxonomy" id="105231"/>
    <lineage>
        <taxon>Eukaryota</taxon>
        <taxon>Viridiplantae</taxon>
        <taxon>Streptophyta</taxon>
        <taxon>Klebsormidiophyceae</taxon>
        <taxon>Klebsormidiales</taxon>
        <taxon>Klebsormidiaceae</taxon>
        <taxon>Klebsormidium</taxon>
    </lineage>
</organism>
<evidence type="ECO:0000256" key="2">
    <source>
        <dbReference type="ARBA" id="ARBA00004648"/>
    </source>
</evidence>
<keyword evidence="17" id="KW-1185">Reference proteome</keyword>
<keyword evidence="12" id="KW-0472">Membrane</keyword>
<comment type="catalytic activity">
    <reaction evidence="14">
        <text>L-prolyl-[collagen] + 2-oxoglutarate + O2 = trans-4-hydroxy-L-prolyl-[collagen] + succinate + CO2</text>
        <dbReference type="Rhea" id="RHEA:18945"/>
        <dbReference type="Rhea" id="RHEA-COMP:11676"/>
        <dbReference type="Rhea" id="RHEA-COMP:11680"/>
        <dbReference type="ChEBI" id="CHEBI:15379"/>
        <dbReference type="ChEBI" id="CHEBI:16526"/>
        <dbReference type="ChEBI" id="CHEBI:16810"/>
        <dbReference type="ChEBI" id="CHEBI:30031"/>
        <dbReference type="ChEBI" id="CHEBI:50342"/>
        <dbReference type="ChEBI" id="CHEBI:61965"/>
        <dbReference type="EC" id="1.14.11.2"/>
    </reaction>
</comment>
<keyword evidence="9" id="KW-1133">Transmembrane helix</keyword>
<dbReference type="PANTHER" id="PTHR10869:SF246">
    <property type="entry name" value="TRANSMEMBRANE PROLYL 4-HYDROXYLASE"/>
    <property type="match status" value="1"/>
</dbReference>
<evidence type="ECO:0000256" key="8">
    <source>
        <dbReference type="ARBA" id="ARBA00022968"/>
    </source>
</evidence>
<dbReference type="OMA" id="WIRDQEM"/>
<dbReference type="GO" id="GO:0005506">
    <property type="term" value="F:iron ion binding"/>
    <property type="evidence" value="ECO:0007669"/>
    <property type="project" value="InterPro"/>
</dbReference>
<evidence type="ECO:0000256" key="4">
    <source>
        <dbReference type="ARBA" id="ARBA00012269"/>
    </source>
</evidence>
<comment type="cofactor">
    <cofactor evidence="1">
        <name>L-ascorbate</name>
        <dbReference type="ChEBI" id="CHEBI:38290"/>
    </cofactor>
</comment>
<dbReference type="GO" id="GO:0004656">
    <property type="term" value="F:procollagen-proline 4-dioxygenase activity"/>
    <property type="evidence" value="ECO:0000318"/>
    <property type="project" value="GO_Central"/>
</dbReference>
<dbReference type="InterPro" id="IPR044862">
    <property type="entry name" value="Pro_4_hyd_alph_FE2OG_OXY"/>
</dbReference>
<dbReference type="PANTHER" id="PTHR10869">
    <property type="entry name" value="PROLYL 4-HYDROXYLASE ALPHA SUBUNIT"/>
    <property type="match status" value="1"/>
</dbReference>
<dbReference type="GO" id="GO:0031418">
    <property type="term" value="F:L-ascorbic acid binding"/>
    <property type="evidence" value="ECO:0007669"/>
    <property type="project" value="InterPro"/>
</dbReference>
<evidence type="ECO:0000256" key="3">
    <source>
        <dbReference type="ARBA" id="ARBA00006511"/>
    </source>
</evidence>
<comment type="similarity">
    <text evidence="3">Belongs to the P4HA family.</text>
</comment>
<keyword evidence="13" id="KW-0325">Glycoprotein</keyword>
<dbReference type="STRING" id="105231.A0A1Y1IJ15"/>
<evidence type="ECO:0000313" key="16">
    <source>
        <dbReference type="EMBL" id="GAQ90794.1"/>
    </source>
</evidence>
<name>A0A1Y1IJ15_KLENI</name>
<evidence type="ECO:0000313" key="17">
    <source>
        <dbReference type="Proteomes" id="UP000054558"/>
    </source>
</evidence>
<dbReference type="AlphaFoldDB" id="A0A1Y1IJ15"/>
<evidence type="ECO:0000256" key="6">
    <source>
        <dbReference type="ARBA" id="ARBA00022723"/>
    </source>
</evidence>
<dbReference type="GO" id="GO:0005783">
    <property type="term" value="C:endoplasmic reticulum"/>
    <property type="evidence" value="ECO:0000318"/>
    <property type="project" value="GO_Central"/>
</dbReference>
<feature type="domain" description="Fe2OG dioxygenase" evidence="15">
    <location>
        <begin position="176"/>
        <end position="296"/>
    </location>
</feature>
<sequence>MARPREKTSRVVKLKLPVVLALCCSSLLCGLLIGQRQVASPAVGQPHEYSGRRKLEAVSEEQLASLQAEETKPEILPVTDTGRTYLSRFDYQVLSFKPRAVLFRNFTPPEKCDEIVKLAEKQLAPSGLALRKGETDETTKDIRTSSGTFLAAHQDVTGSLDWVERAISEATMIPIEHGEAFNVLRYEIGQKYNSHYDYFATDEYGPQDSQRMASFLLYLSDVEEGGETMFPYENGENMDGGYDFQACIGLKVKPRKGDGLLFYSLTPNGSYDKTSLHGSCPVVRGQKWVATKWIRDKPIR</sequence>
<dbReference type="GO" id="GO:0005789">
    <property type="term" value="C:endoplasmic reticulum membrane"/>
    <property type="evidence" value="ECO:0007669"/>
    <property type="project" value="UniProtKB-SubCell"/>
</dbReference>
<dbReference type="Pfam" id="PF13640">
    <property type="entry name" value="2OG-FeII_Oxy_3"/>
    <property type="match status" value="1"/>
</dbReference>
<evidence type="ECO:0000259" key="15">
    <source>
        <dbReference type="PROSITE" id="PS51471"/>
    </source>
</evidence>
<keyword evidence="7" id="KW-0223">Dioxygenase</keyword>
<keyword evidence="10" id="KW-0560">Oxidoreductase</keyword>
<evidence type="ECO:0000256" key="1">
    <source>
        <dbReference type="ARBA" id="ARBA00001961"/>
    </source>
</evidence>
<dbReference type="InterPro" id="IPR006620">
    <property type="entry name" value="Pro_4_hyd_alph"/>
</dbReference>
<evidence type="ECO:0000256" key="7">
    <source>
        <dbReference type="ARBA" id="ARBA00022964"/>
    </source>
</evidence>
<dbReference type="InterPro" id="IPR005123">
    <property type="entry name" value="Oxoglu/Fe-dep_dioxygenase_dom"/>
</dbReference>
<evidence type="ECO:0000256" key="12">
    <source>
        <dbReference type="ARBA" id="ARBA00023136"/>
    </source>
</evidence>
<dbReference type="Gene3D" id="2.60.120.620">
    <property type="entry name" value="q2cbj1_9rhob like domain"/>
    <property type="match status" value="1"/>
</dbReference>
<protein>
    <recommendedName>
        <fullName evidence="4">procollagen-proline 4-dioxygenase</fullName>
        <ecNumber evidence="4">1.14.11.2</ecNumber>
    </recommendedName>
</protein>
<dbReference type="FunFam" id="2.60.120.620:FF:000002">
    <property type="entry name" value="Prolyl 4-hydroxylase 4"/>
    <property type="match status" value="1"/>
</dbReference>
<dbReference type="EC" id="1.14.11.2" evidence="4"/>
<dbReference type="PROSITE" id="PS51471">
    <property type="entry name" value="FE2OG_OXY"/>
    <property type="match status" value="1"/>
</dbReference>
<dbReference type="SMART" id="SM00702">
    <property type="entry name" value="P4Hc"/>
    <property type="match status" value="1"/>
</dbReference>
<keyword evidence="11" id="KW-0408">Iron</keyword>
<evidence type="ECO:0000256" key="5">
    <source>
        <dbReference type="ARBA" id="ARBA00022692"/>
    </source>
</evidence>
<keyword evidence="6" id="KW-0479">Metal-binding</keyword>
<keyword evidence="8" id="KW-0735">Signal-anchor</keyword>
<accession>A0A1Y1IJ15</accession>
<dbReference type="Proteomes" id="UP000054558">
    <property type="component" value="Unassembled WGS sequence"/>
</dbReference>
<evidence type="ECO:0000256" key="11">
    <source>
        <dbReference type="ARBA" id="ARBA00023004"/>
    </source>
</evidence>
<dbReference type="EMBL" id="DF237635">
    <property type="protein sequence ID" value="GAQ90794.1"/>
    <property type="molecule type" value="Genomic_DNA"/>
</dbReference>
<dbReference type="InterPro" id="IPR045054">
    <property type="entry name" value="P4HA-like"/>
</dbReference>
<dbReference type="OrthoDB" id="420380at2759"/>
<evidence type="ECO:0000256" key="13">
    <source>
        <dbReference type="ARBA" id="ARBA00023180"/>
    </source>
</evidence>
<evidence type="ECO:0000256" key="9">
    <source>
        <dbReference type="ARBA" id="ARBA00022989"/>
    </source>
</evidence>
<reference evidence="16 17" key="1">
    <citation type="journal article" date="2014" name="Nat. Commun.">
        <title>Klebsormidium flaccidum genome reveals primary factors for plant terrestrial adaptation.</title>
        <authorList>
            <person name="Hori K."/>
            <person name="Maruyama F."/>
            <person name="Fujisawa T."/>
            <person name="Togashi T."/>
            <person name="Yamamoto N."/>
            <person name="Seo M."/>
            <person name="Sato S."/>
            <person name="Yamada T."/>
            <person name="Mori H."/>
            <person name="Tajima N."/>
            <person name="Moriyama T."/>
            <person name="Ikeuchi M."/>
            <person name="Watanabe M."/>
            <person name="Wada H."/>
            <person name="Kobayashi K."/>
            <person name="Saito M."/>
            <person name="Masuda T."/>
            <person name="Sasaki-Sekimoto Y."/>
            <person name="Mashiguchi K."/>
            <person name="Awai K."/>
            <person name="Shimojima M."/>
            <person name="Masuda S."/>
            <person name="Iwai M."/>
            <person name="Nobusawa T."/>
            <person name="Narise T."/>
            <person name="Kondo S."/>
            <person name="Saito H."/>
            <person name="Sato R."/>
            <person name="Murakawa M."/>
            <person name="Ihara Y."/>
            <person name="Oshima-Yamada Y."/>
            <person name="Ohtaka K."/>
            <person name="Satoh M."/>
            <person name="Sonobe K."/>
            <person name="Ishii M."/>
            <person name="Ohtani R."/>
            <person name="Kanamori-Sato M."/>
            <person name="Honoki R."/>
            <person name="Miyazaki D."/>
            <person name="Mochizuki H."/>
            <person name="Umetsu J."/>
            <person name="Higashi K."/>
            <person name="Shibata D."/>
            <person name="Kamiya Y."/>
            <person name="Sato N."/>
            <person name="Nakamura Y."/>
            <person name="Tabata S."/>
            <person name="Ida S."/>
            <person name="Kurokawa K."/>
            <person name="Ohta H."/>
        </authorList>
    </citation>
    <scope>NUCLEOTIDE SEQUENCE [LARGE SCALE GENOMIC DNA]</scope>
    <source>
        <strain evidence="16 17">NIES-2285</strain>
    </source>
</reference>
<comment type="subcellular location">
    <subcellularLocation>
        <location evidence="2">Endoplasmic reticulum membrane</location>
        <topology evidence="2">Single-pass type II membrane protein</topology>
    </subcellularLocation>
</comment>
<evidence type="ECO:0000256" key="14">
    <source>
        <dbReference type="ARBA" id="ARBA00049169"/>
    </source>
</evidence>
<evidence type="ECO:0000256" key="10">
    <source>
        <dbReference type="ARBA" id="ARBA00023002"/>
    </source>
</evidence>
<keyword evidence="5" id="KW-0812">Transmembrane</keyword>
<proteinExistence type="inferred from homology"/>